<keyword evidence="2" id="KW-0808">Transferase</keyword>
<keyword evidence="6" id="KW-1185">Reference proteome</keyword>
<evidence type="ECO:0000256" key="3">
    <source>
        <dbReference type="ARBA" id="ARBA00030602"/>
    </source>
</evidence>
<proteinExistence type="inferred from homology"/>
<protein>
    <recommendedName>
        <fullName evidence="3">Putative gamma-glutamylcyclotransferase</fullName>
    </recommendedName>
</protein>
<accession>A0A9P8LEN3</accession>
<organism evidence="5 6">
    <name type="scientific">Trichoglossum hirsutum</name>
    <dbReference type="NCBI Taxonomy" id="265104"/>
    <lineage>
        <taxon>Eukaryota</taxon>
        <taxon>Fungi</taxon>
        <taxon>Dikarya</taxon>
        <taxon>Ascomycota</taxon>
        <taxon>Pezizomycotina</taxon>
        <taxon>Geoglossomycetes</taxon>
        <taxon>Geoglossales</taxon>
        <taxon>Geoglossaceae</taxon>
        <taxon>Trichoglossum</taxon>
    </lineage>
</organism>
<dbReference type="SUPFAM" id="SSF110857">
    <property type="entry name" value="Gamma-glutamyl cyclotransferase-like"/>
    <property type="match status" value="1"/>
</dbReference>
<dbReference type="Pfam" id="PF06094">
    <property type="entry name" value="GGACT"/>
    <property type="match status" value="1"/>
</dbReference>
<evidence type="ECO:0000313" key="6">
    <source>
        <dbReference type="Proteomes" id="UP000750711"/>
    </source>
</evidence>
<dbReference type="PANTHER" id="PTHR31544">
    <property type="entry name" value="AIG2-LIKE PROTEIN D"/>
    <property type="match status" value="1"/>
</dbReference>
<gene>
    <name evidence="5" type="ORF">GP486_002649</name>
</gene>
<feature type="domain" description="Gamma-glutamylcyclotransferase AIG2-like" evidence="4">
    <location>
        <begin position="42"/>
        <end position="156"/>
    </location>
</feature>
<reference evidence="5" key="1">
    <citation type="submission" date="2021-03" db="EMBL/GenBank/DDBJ databases">
        <title>Comparative genomics and phylogenomic investigation of the class Geoglossomycetes provide insights into ecological specialization and systematics.</title>
        <authorList>
            <person name="Melie T."/>
            <person name="Pirro S."/>
            <person name="Miller A.N."/>
            <person name="Quandt A."/>
        </authorList>
    </citation>
    <scope>NUCLEOTIDE SEQUENCE</scope>
    <source>
        <strain evidence="5">CAQ_001_2017</strain>
    </source>
</reference>
<dbReference type="InterPro" id="IPR013024">
    <property type="entry name" value="GGCT-like"/>
</dbReference>
<dbReference type="GO" id="GO:0016740">
    <property type="term" value="F:transferase activity"/>
    <property type="evidence" value="ECO:0007669"/>
    <property type="project" value="UniProtKB-KW"/>
</dbReference>
<dbReference type="Gene3D" id="3.10.490.10">
    <property type="entry name" value="Gamma-glutamyl cyclotransferase-like"/>
    <property type="match status" value="1"/>
</dbReference>
<dbReference type="EMBL" id="JAGHQM010000308">
    <property type="protein sequence ID" value="KAH0562677.1"/>
    <property type="molecule type" value="Genomic_DNA"/>
</dbReference>
<dbReference type="AlphaFoldDB" id="A0A9P8LEN3"/>
<evidence type="ECO:0000313" key="5">
    <source>
        <dbReference type="EMBL" id="KAH0562677.1"/>
    </source>
</evidence>
<dbReference type="CDD" id="cd06661">
    <property type="entry name" value="GGCT_like"/>
    <property type="match status" value="1"/>
</dbReference>
<evidence type="ECO:0000256" key="1">
    <source>
        <dbReference type="ARBA" id="ARBA00008861"/>
    </source>
</evidence>
<dbReference type="InterPro" id="IPR009288">
    <property type="entry name" value="AIG2-like_dom"/>
</dbReference>
<dbReference type="Proteomes" id="UP000750711">
    <property type="component" value="Unassembled WGS sequence"/>
</dbReference>
<dbReference type="InterPro" id="IPR045038">
    <property type="entry name" value="AIG2-like"/>
</dbReference>
<comment type="similarity">
    <text evidence="1">Belongs to the gamma-glutamylcyclotransferase family.</text>
</comment>
<evidence type="ECO:0000256" key="2">
    <source>
        <dbReference type="ARBA" id="ARBA00022679"/>
    </source>
</evidence>
<comment type="caution">
    <text evidence="5">The sequence shown here is derived from an EMBL/GenBank/DDBJ whole genome shotgun (WGS) entry which is preliminary data.</text>
</comment>
<sequence>MRLSRTCFLLWDIGSFPQNLGVQLLTLLSKMASKVLYRVCYGSPNPEPWQSRMLTIKPAILHDFRRHKVRYCDYPAIIPQANSNVRGTFVTGLTEGDICRLDLFEGREYTRSKVKVRVLAKVGDDSGKGNIEGEEVEAETYVWTSEENDLEHGEWDFGEFVREKLAWWAGTNDEYKEVDEAMRPWLGDSTGGSGTGGNINGV</sequence>
<dbReference type="InterPro" id="IPR036568">
    <property type="entry name" value="GGCT-like_sf"/>
</dbReference>
<evidence type="ECO:0000259" key="4">
    <source>
        <dbReference type="Pfam" id="PF06094"/>
    </source>
</evidence>
<name>A0A9P8LEN3_9PEZI</name>
<dbReference type="PANTHER" id="PTHR31544:SF2">
    <property type="entry name" value="AIG2-LIKE PROTEIN D"/>
    <property type="match status" value="1"/>
</dbReference>